<keyword evidence="8" id="KW-1185">Reference proteome</keyword>
<feature type="DNA-binding region" description="H-T-H motif" evidence="4">
    <location>
        <begin position="50"/>
        <end position="69"/>
    </location>
</feature>
<organism evidence="7 8">
    <name type="scientific">Pseudosulfitobacter koreensis</name>
    <dbReference type="NCBI Taxonomy" id="2968472"/>
    <lineage>
        <taxon>Bacteria</taxon>
        <taxon>Pseudomonadati</taxon>
        <taxon>Pseudomonadota</taxon>
        <taxon>Alphaproteobacteria</taxon>
        <taxon>Rhodobacterales</taxon>
        <taxon>Roseobacteraceae</taxon>
        <taxon>Pseudosulfitobacter</taxon>
    </lineage>
</organism>
<dbReference type="EMBL" id="JANKJG010000002">
    <property type="protein sequence ID" value="MCR8825795.1"/>
    <property type="molecule type" value="Genomic_DNA"/>
</dbReference>
<dbReference type="PANTHER" id="PTHR30055:SF234">
    <property type="entry name" value="HTH-TYPE TRANSCRIPTIONAL REGULATOR BETI"/>
    <property type="match status" value="1"/>
</dbReference>
<evidence type="ECO:0000256" key="1">
    <source>
        <dbReference type="ARBA" id="ARBA00023015"/>
    </source>
</evidence>
<name>A0ABT1YY36_9RHOB</name>
<dbReference type="PROSITE" id="PS50977">
    <property type="entry name" value="HTH_TETR_2"/>
    <property type="match status" value="1"/>
</dbReference>
<evidence type="ECO:0000256" key="3">
    <source>
        <dbReference type="ARBA" id="ARBA00023163"/>
    </source>
</evidence>
<dbReference type="SUPFAM" id="SSF48498">
    <property type="entry name" value="Tetracyclin repressor-like, C-terminal domain"/>
    <property type="match status" value="1"/>
</dbReference>
<dbReference type="RefSeq" id="WP_258293469.1">
    <property type="nucleotide sequence ID" value="NZ_JANKJG010000002.1"/>
</dbReference>
<dbReference type="Gene3D" id="1.10.10.60">
    <property type="entry name" value="Homeodomain-like"/>
    <property type="match status" value="1"/>
</dbReference>
<dbReference type="Proteomes" id="UP001165396">
    <property type="component" value="Unassembled WGS sequence"/>
</dbReference>
<sequence>MAQTPVSVGARSVATTGTRKTGPRKKGWRKDEIICAAAECFMEHGYQATTVDNVAARLGCTKGRIYHHYASKSDLFFDVHREGMQRLFRAQEPALATQGDGLAVLRAMCVAHGVAMLEHHTFENVVAQGVNVHRFNSASPEHKSTVQELIDSRDAFEGMFKKAIARAIADGSLRAVDVAVTAKVILGALQWTIFWYRPAKGDSAKTRAALAESMVDPLIEGLRKRT</sequence>
<dbReference type="Gene3D" id="1.10.357.10">
    <property type="entry name" value="Tetracycline Repressor, domain 2"/>
    <property type="match status" value="1"/>
</dbReference>
<gene>
    <name evidence="7" type="ORF">NTA49_04530</name>
</gene>
<evidence type="ECO:0000256" key="4">
    <source>
        <dbReference type="PROSITE-ProRule" id="PRU00335"/>
    </source>
</evidence>
<dbReference type="InterPro" id="IPR050109">
    <property type="entry name" value="HTH-type_TetR-like_transc_reg"/>
</dbReference>
<keyword evidence="2 4" id="KW-0238">DNA-binding</keyword>
<dbReference type="InterPro" id="IPR041490">
    <property type="entry name" value="KstR2_TetR_C"/>
</dbReference>
<keyword evidence="1" id="KW-0805">Transcription regulation</keyword>
<dbReference type="PANTHER" id="PTHR30055">
    <property type="entry name" value="HTH-TYPE TRANSCRIPTIONAL REGULATOR RUTR"/>
    <property type="match status" value="1"/>
</dbReference>
<evidence type="ECO:0000313" key="8">
    <source>
        <dbReference type="Proteomes" id="UP001165396"/>
    </source>
</evidence>
<dbReference type="InterPro" id="IPR036271">
    <property type="entry name" value="Tet_transcr_reg_TetR-rel_C_sf"/>
</dbReference>
<reference evidence="7" key="1">
    <citation type="submission" date="2022-07" db="EMBL/GenBank/DDBJ databases">
        <title>Pseudosulfitobacter sp. strain AP-MA-4, whole genome sequence.</title>
        <authorList>
            <person name="Jiang Y."/>
        </authorList>
    </citation>
    <scope>NUCLEOTIDE SEQUENCE</scope>
    <source>
        <strain evidence="7">AP-MA-4</strain>
    </source>
</reference>
<proteinExistence type="predicted"/>
<evidence type="ECO:0000256" key="2">
    <source>
        <dbReference type="ARBA" id="ARBA00023125"/>
    </source>
</evidence>
<evidence type="ECO:0000259" key="6">
    <source>
        <dbReference type="PROSITE" id="PS50977"/>
    </source>
</evidence>
<keyword evidence="3" id="KW-0804">Transcription</keyword>
<accession>A0ABT1YY36</accession>
<dbReference type="SUPFAM" id="SSF46689">
    <property type="entry name" value="Homeodomain-like"/>
    <property type="match status" value="1"/>
</dbReference>
<evidence type="ECO:0000256" key="5">
    <source>
        <dbReference type="SAM" id="MobiDB-lite"/>
    </source>
</evidence>
<comment type="caution">
    <text evidence="7">The sequence shown here is derived from an EMBL/GenBank/DDBJ whole genome shotgun (WGS) entry which is preliminary data.</text>
</comment>
<dbReference type="InterPro" id="IPR001647">
    <property type="entry name" value="HTH_TetR"/>
</dbReference>
<dbReference type="PRINTS" id="PR00455">
    <property type="entry name" value="HTHTETR"/>
</dbReference>
<dbReference type="Pfam" id="PF00440">
    <property type="entry name" value="TetR_N"/>
    <property type="match status" value="1"/>
</dbReference>
<evidence type="ECO:0000313" key="7">
    <source>
        <dbReference type="EMBL" id="MCR8825795.1"/>
    </source>
</evidence>
<feature type="region of interest" description="Disordered" evidence="5">
    <location>
        <begin position="1"/>
        <end position="25"/>
    </location>
</feature>
<protein>
    <submittedName>
        <fullName evidence="7">TetR/AcrR family transcriptional regulator</fullName>
    </submittedName>
</protein>
<dbReference type="Pfam" id="PF17932">
    <property type="entry name" value="TetR_C_24"/>
    <property type="match status" value="1"/>
</dbReference>
<dbReference type="InterPro" id="IPR009057">
    <property type="entry name" value="Homeodomain-like_sf"/>
</dbReference>
<feature type="domain" description="HTH tetR-type" evidence="6">
    <location>
        <begin position="27"/>
        <end position="87"/>
    </location>
</feature>